<evidence type="ECO:0000256" key="7">
    <source>
        <dbReference type="SAM" id="Phobius"/>
    </source>
</evidence>
<dbReference type="GO" id="GO:0046872">
    <property type="term" value="F:metal ion binding"/>
    <property type="evidence" value="ECO:0007669"/>
    <property type="project" value="UniProtKB-UniRule"/>
</dbReference>
<keyword evidence="4" id="KW-1015">Disulfide bond</keyword>
<feature type="region of interest" description="Disordered" evidence="6">
    <location>
        <begin position="1060"/>
        <end position="1117"/>
    </location>
</feature>
<dbReference type="GO" id="GO:0005576">
    <property type="term" value="C:extracellular region"/>
    <property type="evidence" value="ECO:0007669"/>
    <property type="project" value="UniProtKB-SubCell"/>
</dbReference>
<feature type="compositionally biased region" description="Polar residues" evidence="6">
    <location>
        <begin position="1"/>
        <end position="14"/>
    </location>
</feature>
<keyword evidence="5" id="KW-0408">Iron</keyword>
<evidence type="ECO:0000256" key="3">
    <source>
        <dbReference type="ARBA" id="ARBA00022729"/>
    </source>
</evidence>
<feature type="binding site" description="axial binding residue" evidence="5">
    <location>
        <position position="1017"/>
    </location>
    <ligand>
        <name>heme</name>
        <dbReference type="ChEBI" id="CHEBI:30413"/>
    </ligand>
    <ligandPart>
        <name>Fe</name>
        <dbReference type="ChEBI" id="CHEBI:18248"/>
    </ligandPart>
</feature>
<feature type="domain" description="CFEM" evidence="8">
    <location>
        <begin position="970"/>
        <end position="1080"/>
    </location>
</feature>
<keyword evidence="3" id="KW-0732">Signal</keyword>
<feature type="compositionally biased region" description="Basic and acidic residues" evidence="6">
    <location>
        <begin position="16"/>
        <end position="37"/>
    </location>
</feature>
<dbReference type="PANTHER" id="PTHR33416:SF20">
    <property type="entry name" value="NUCLEAR PORE COMPLEX PROTEIN NUP1"/>
    <property type="match status" value="1"/>
</dbReference>
<comment type="caution">
    <text evidence="5">Lacks conserved residue(s) required for the propagation of feature annotation.</text>
</comment>
<dbReference type="EMBL" id="CP076752">
    <property type="protein sequence ID" value="QWW24673.1"/>
    <property type="molecule type" value="Genomic_DNA"/>
</dbReference>
<dbReference type="Pfam" id="PF05730">
    <property type="entry name" value="CFEM"/>
    <property type="match status" value="1"/>
</dbReference>
<name>A0A8F3AIU8_CANAR</name>
<protein>
    <recommendedName>
        <fullName evidence="8">CFEM domain-containing protein</fullName>
    </recommendedName>
</protein>
<dbReference type="PANTHER" id="PTHR33416">
    <property type="entry name" value="NUCLEAR PORE COMPLEX PROTEIN NUP1"/>
    <property type="match status" value="1"/>
</dbReference>
<keyword evidence="2" id="KW-0964">Secreted</keyword>
<evidence type="ECO:0000256" key="6">
    <source>
        <dbReference type="SAM" id="MobiDB-lite"/>
    </source>
</evidence>
<keyword evidence="7" id="KW-0812">Transmembrane</keyword>
<organism evidence="9">
    <name type="scientific">Candidozyma auris</name>
    <name type="common">Yeast</name>
    <name type="synonym">Candida auris</name>
    <dbReference type="NCBI Taxonomy" id="498019"/>
    <lineage>
        <taxon>Eukaryota</taxon>
        <taxon>Fungi</taxon>
        <taxon>Dikarya</taxon>
        <taxon>Ascomycota</taxon>
        <taxon>Saccharomycotina</taxon>
        <taxon>Pichiomycetes</taxon>
        <taxon>Metschnikowiaceae</taxon>
        <taxon>Candidozyma</taxon>
    </lineage>
</organism>
<feature type="compositionally biased region" description="Low complexity" evidence="6">
    <location>
        <begin position="1129"/>
        <end position="1165"/>
    </location>
</feature>
<evidence type="ECO:0000256" key="5">
    <source>
        <dbReference type="PROSITE-ProRule" id="PRU01356"/>
    </source>
</evidence>
<proteinExistence type="predicted"/>
<evidence type="ECO:0000313" key="9">
    <source>
        <dbReference type="EMBL" id="QWW24673.1"/>
    </source>
</evidence>
<dbReference type="Proteomes" id="UP000825438">
    <property type="component" value="Chromosome IV"/>
</dbReference>
<keyword evidence="5" id="KW-0349">Heme</keyword>
<dbReference type="Pfam" id="PF26153">
    <property type="entry name" value="LEA-2L_5"/>
    <property type="match status" value="1"/>
</dbReference>
<feature type="compositionally biased region" description="Low complexity" evidence="6">
    <location>
        <begin position="62"/>
        <end position="74"/>
    </location>
</feature>
<keyword evidence="7" id="KW-1133">Transmembrane helix</keyword>
<evidence type="ECO:0000256" key="1">
    <source>
        <dbReference type="ARBA" id="ARBA00004613"/>
    </source>
</evidence>
<dbReference type="InterPro" id="IPR059066">
    <property type="entry name" value="Ig_Tag1-like_5th"/>
</dbReference>
<feature type="region of interest" description="Disordered" evidence="6">
    <location>
        <begin position="1"/>
        <end position="87"/>
    </location>
</feature>
<comment type="subcellular location">
    <subcellularLocation>
        <location evidence="1">Secreted</location>
    </subcellularLocation>
</comment>
<feature type="region of interest" description="Disordered" evidence="6">
    <location>
        <begin position="1129"/>
        <end position="1166"/>
    </location>
</feature>
<gene>
    <name evidence="9" type="ORF">CA7LBN_003530</name>
</gene>
<evidence type="ECO:0000256" key="2">
    <source>
        <dbReference type="ARBA" id="ARBA00022525"/>
    </source>
</evidence>
<feature type="transmembrane region" description="Helical" evidence="7">
    <location>
        <begin position="184"/>
        <end position="206"/>
    </location>
</feature>
<dbReference type="InterPro" id="IPR008427">
    <property type="entry name" value="Extracellular_membr_CFEM_dom"/>
</dbReference>
<accession>A0A8F3AIU8</accession>
<dbReference type="AlphaFoldDB" id="A0A8F3AIU8"/>
<keyword evidence="7" id="KW-0472">Membrane</keyword>
<keyword evidence="5" id="KW-0479">Metal-binding</keyword>
<dbReference type="SMART" id="SM00747">
    <property type="entry name" value="CFEM"/>
    <property type="match status" value="1"/>
</dbReference>
<feature type="compositionally biased region" description="Polar residues" evidence="6">
    <location>
        <begin position="75"/>
        <end position="87"/>
    </location>
</feature>
<dbReference type="PROSITE" id="PS52012">
    <property type="entry name" value="CFEM"/>
    <property type="match status" value="1"/>
</dbReference>
<reference evidence="9" key="1">
    <citation type="submission" date="2021-06" db="EMBL/GenBank/DDBJ databases">
        <title>Candida auris outbreak in lebanese hospital.</title>
        <authorList>
            <person name="Finianos M."/>
        </authorList>
    </citation>
    <scope>NUCLEOTIDE SEQUENCE</scope>
    <source>
        <strain evidence="9">CA7LBN</strain>
    </source>
</reference>
<evidence type="ECO:0000256" key="4">
    <source>
        <dbReference type="ARBA" id="ARBA00023157"/>
    </source>
</evidence>
<evidence type="ECO:0000259" key="8">
    <source>
        <dbReference type="PROSITE" id="PS52012"/>
    </source>
</evidence>
<sequence length="1189" mass="126991">MASSDKTGNSTQPKNHSRDTTGKKTSDASNEPSRHEAPSQGNGGSSDVSPKTSVKGRKVSKKSPSPKNSQQPSNEPDSSAGHDTTSFQGINASSIKATSTPKAITQNVSDDEIAGEVIVPGTASRQARANSVVRDEDLQDELTPLLEGDGSEYHIALEEGLHRHLRASTPQRGFRAWFAQTFCSAPWCASFVFLTVVVILVLLLLVARNLPMLLDQAFVSEVQSVSIIDMNDYGISVHVIGATGVDYENVTSKLYGSVMKIVALFIGGVTVVPSGPSKVYLSGEGVRKAHVVDIFLPEISLDLIDHRVTDIDFISEAIFVQDSLEGVLQDLMKHDRSQPLQVTLEVEFASEVMAKWLHFDAGVINIREVAIVSPENMATPMTVEMIDLDLSNDCVALNATIVVDVLPMKLELEASQWNVSIADCHGKPAYLGLWNTSPFSIKPNKLSSIEVHGSIPKVPEYLLEKCEDGESPFNKFLSKLSSQNTLDIFVSAARTKQTAHSLPKWLYRILTQTEVNLNMPVDVSNVFLKGGLISNYTIRSLDLKVPRAISKDLMIEGNCELDALLYIPAIKGNFDLSLSNWTSSVNVKNGNSTVGSASTVQSSSLTLDSRKGNETNVLGVFDKWNYIITDHDYVGQWIDRLLNGQVFRYCPLIDADVAEVTVESSLLNTTLKDLSLHNISFADGSLENLITQSDGFLDNLLSSMNISIEDITLLNSDQNWMQLGVQVGLNNPLPMSLHLDEDAFVFSFFFEDILIGNCTFQSLHIPRTKDRFKVEGTILVDCTTFNMRNAAEKFASLILSGAGNITVGAQGESANDSSVFGKLMKHIHVPMVHLPRLSFPNPEDCSKALQQELTRSSPFLLEATIHVFASEVELLVFNPVANEAIEVKILSCQAIYEGELLAYADNVETMKVEPGIYKTKRIPYKVGSGMGTDILRRALNGELVVTVKSDMLIKIDQFVGQVLLQIDGVTAKMHGLKFTTIAALAASVSSVLATPPACLLACVAQVEKNSKCSSLADLECICTSIGEEVEKCLDSQCPDGDADTAKKAFAASCKEQGHDVSGADSSSSSSQSDSPSSSSSAASSSADPTSSNAPSSSAAATSDAPSSSPAASSEAASSSAKSSVAASSFVSSDAPSSSAQTTADPSSTLATSSSAAASSSAGVSSFEDGGKMMAASFGAVIAGVVGALL</sequence>